<organism evidence="1 2">
    <name type="scientific">Schistosoma margrebowiei</name>
    <dbReference type="NCBI Taxonomy" id="48269"/>
    <lineage>
        <taxon>Eukaryota</taxon>
        <taxon>Metazoa</taxon>
        <taxon>Spiralia</taxon>
        <taxon>Lophotrochozoa</taxon>
        <taxon>Platyhelminthes</taxon>
        <taxon>Trematoda</taxon>
        <taxon>Digenea</taxon>
        <taxon>Strigeidida</taxon>
        <taxon>Schistosomatoidea</taxon>
        <taxon>Schistosomatidae</taxon>
        <taxon>Schistosoma</taxon>
    </lineage>
</organism>
<keyword evidence="2" id="KW-1185">Reference proteome</keyword>
<evidence type="ECO:0000313" key="1">
    <source>
        <dbReference type="EMBL" id="VDP36639.1"/>
    </source>
</evidence>
<gene>
    <name evidence="1" type="ORF">SMRZ_LOCUS20647</name>
</gene>
<name>A0A183MX72_9TREM</name>
<evidence type="ECO:0000313" key="2">
    <source>
        <dbReference type="Proteomes" id="UP000277204"/>
    </source>
</evidence>
<reference evidence="1 2" key="1">
    <citation type="submission" date="2018-11" db="EMBL/GenBank/DDBJ databases">
        <authorList>
            <consortium name="Pathogen Informatics"/>
        </authorList>
    </citation>
    <scope>NUCLEOTIDE SEQUENCE [LARGE SCALE GENOMIC DNA]</scope>
    <source>
        <strain evidence="1 2">Zambia</strain>
    </source>
</reference>
<sequence>MSASTSRRSVFFDPLLFHSPSGFQVSARFVMHSSVFLNVYPIHFQHLFLISSSTESWFIISHNRLLLMVSGQRTFRMLCRQLSRSTCMVVVVLQFSAPYNRTVLTFVLNVLTLMLTRISLELHMFFSCRNVVFTLQILAFTSTSNPPCLPMLLPRYVKGSTSSRASPSSMIQRLLPQWSSSSGFVGVYVIEKPGDLRSPNRPVASNLSILFHASR</sequence>
<proteinExistence type="predicted"/>
<accession>A0A183MX72</accession>
<dbReference type="EMBL" id="UZAI01018397">
    <property type="protein sequence ID" value="VDP36639.1"/>
    <property type="molecule type" value="Genomic_DNA"/>
</dbReference>
<dbReference type="AlphaFoldDB" id="A0A183MX72"/>
<dbReference type="Proteomes" id="UP000277204">
    <property type="component" value="Unassembled WGS sequence"/>
</dbReference>
<protein>
    <submittedName>
        <fullName evidence="1">Uncharacterized protein</fullName>
    </submittedName>
</protein>